<sequence>MDLQQRQDSKSAKHNLFYIFGSFCLLLFIIDYISLRVSISGHLRDVTVVHAPRPLMYTFFEPVEGGCCGMSEQAHEDLVKAWENAWQSYGWDTKVLSESDAKRHPDFDSFQEKLIEADVNEYDRRCFWRWLAMANLEDGGWISDYDNFPLTLTADIGIELGKLPGFKSWQLWVPSLLNADRESWNKIVKLMMDTISPDLDVKTISDMQLLLYLHNHLSEQEMGVSVWTNEVLPGFPYIRGGEGKGPKIDCSVAQSYLAAHLSHRDSHEAFEESHTYPRIEGMTESLHAEKRGDAAHIMLRDYREKCVE</sequence>
<organism evidence="2 3">
    <name type="scientific">Cyclotella cryptica</name>
    <dbReference type="NCBI Taxonomy" id="29204"/>
    <lineage>
        <taxon>Eukaryota</taxon>
        <taxon>Sar</taxon>
        <taxon>Stramenopiles</taxon>
        <taxon>Ochrophyta</taxon>
        <taxon>Bacillariophyta</taxon>
        <taxon>Coscinodiscophyceae</taxon>
        <taxon>Thalassiosirophycidae</taxon>
        <taxon>Stephanodiscales</taxon>
        <taxon>Stephanodiscaceae</taxon>
        <taxon>Cyclotella</taxon>
    </lineage>
</organism>
<dbReference type="AlphaFoldDB" id="A0ABD3QYK1"/>
<keyword evidence="1" id="KW-1133">Transmembrane helix</keyword>
<evidence type="ECO:0000313" key="2">
    <source>
        <dbReference type="EMBL" id="KAL3805340.1"/>
    </source>
</evidence>
<dbReference type="EMBL" id="JABMIG020000003">
    <property type="protein sequence ID" value="KAL3805340.1"/>
    <property type="molecule type" value="Genomic_DNA"/>
</dbReference>
<dbReference type="Proteomes" id="UP001516023">
    <property type="component" value="Unassembled WGS sequence"/>
</dbReference>
<name>A0ABD3QYK1_9STRA</name>
<evidence type="ECO:0000313" key="3">
    <source>
        <dbReference type="Proteomes" id="UP001516023"/>
    </source>
</evidence>
<comment type="caution">
    <text evidence="2">The sequence shown here is derived from an EMBL/GenBank/DDBJ whole genome shotgun (WGS) entry which is preliminary data.</text>
</comment>
<protein>
    <submittedName>
        <fullName evidence="2">Uncharacterized protein</fullName>
    </submittedName>
</protein>
<accession>A0ABD3QYK1</accession>
<keyword evidence="1" id="KW-0472">Membrane</keyword>
<proteinExistence type="predicted"/>
<evidence type="ECO:0000256" key="1">
    <source>
        <dbReference type="SAM" id="Phobius"/>
    </source>
</evidence>
<feature type="transmembrane region" description="Helical" evidence="1">
    <location>
        <begin position="16"/>
        <end position="35"/>
    </location>
</feature>
<keyword evidence="1" id="KW-0812">Transmembrane</keyword>
<gene>
    <name evidence="2" type="ORF">HJC23_009047</name>
</gene>
<reference evidence="2 3" key="1">
    <citation type="journal article" date="2020" name="G3 (Bethesda)">
        <title>Improved Reference Genome for Cyclotella cryptica CCMP332, a Model for Cell Wall Morphogenesis, Salinity Adaptation, and Lipid Production in Diatoms (Bacillariophyta).</title>
        <authorList>
            <person name="Roberts W.R."/>
            <person name="Downey K.M."/>
            <person name="Ruck E.C."/>
            <person name="Traller J.C."/>
            <person name="Alverson A.J."/>
        </authorList>
    </citation>
    <scope>NUCLEOTIDE SEQUENCE [LARGE SCALE GENOMIC DNA]</scope>
    <source>
        <strain evidence="2 3">CCMP332</strain>
    </source>
</reference>
<keyword evidence="3" id="KW-1185">Reference proteome</keyword>